<evidence type="ECO:0000256" key="2">
    <source>
        <dbReference type="ARBA" id="ARBA00008663"/>
    </source>
</evidence>
<keyword evidence="7 12" id="KW-0418">Kinase</keyword>
<keyword evidence="4 12" id="KW-0808">Transferase</keyword>
<dbReference type="GO" id="GO:0016301">
    <property type="term" value="F:kinase activity"/>
    <property type="evidence" value="ECO:0007669"/>
    <property type="project" value="UniProtKB-KW"/>
</dbReference>
<evidence type="ECO:0000313" key="15">
    <source>
        <dbReference type="Proteomes" id="UP000252355"/>
    </source>
</evidence>
<comment type="similarity">
    <text evidence="2 12">Belongs to the pyruvate kinase family.</text>
</comment>
<evidence type="ECO:0000256" key="12">
    <source>
        <dbReference type="RuleBase" id="RU000504"/>
    </source>
</evidence>
<sequence>MGPASAEADRLRAMARVATRFRLNASHLSPDRLAWHLALIRDALEGTGLARPVVIDLQGAKVRVGQYPATSAVPQRVELHLAEVSDDPAIIPVPHEAVFAQTAVGDELHLNDRRVVLRVVGRSAADRLEAETLVVGPLAAGKGLNCPSRVYELPRVTARDAAAIEVGCRFPDVEFAVSFLLDGREGALFRPLIGGRRLIAKIERPPAFAALAAIDEAFDELWLCRGDLGAEVPLRDLGPWQSRFVASFPQLRKPRLLAGEVLGSMVQAALPTRSEIVHLHDIEAAGFDGIVLSDETAVGTQVPAVVRFLEDWLATTGE</sequence>
<dbReference type="InterPro" id="IPR001697">
    <property type="entry name" value="Pyr_Knase"/>
</dbReference>
<evidence type="ECO:0000256" key="11">
    <source>
        <dbReference type="ARBA" id="ARBA00023317"/>
    </source>
</evidence>
<evidence type="ECO:0000256" key="7">
    <source>
        <dbReference type="ARBA" id="ARBA00022777"/>
    </source>
</evidence>
<keyword evidence="9 12" id="KW-0460">Magnesium</keyword>
<comment type="caution">
    <text evidence="14">The sequence shown here is derived from an EMBL/GenBank/DDBJ whole genome shotgun (WGS) entry which is preliminary data.</text>
</comment>
<dbReference type="InterPro" id="IPR011037">
    <property type="entry name" value="Pyrv_Knase-like_insert_dom_sf"/>
</dbReference>
<comment type="catalytic activity">
    <reaction evidence="12">
        <text>pyruvate + ATP = phosphoenolpyruvate + ADP + H(+)</text>
        <dbReference type="Rhea" id="RHEA:18157"/>
        <dbReference type="ChEBI" id="CHEBI:15361"/>
        <dbReference type="ChEBI" id="CHEBI:15378"/>
        <dbReference type="ChEBI" id="CHEBI:30616"/>
        <dbReference type="ChEBI" id="CHEBI:58702"/>
        <dbReference type="ChEBI" id="CHEBI:456216"/>
        <dbReference type="EC" id="2.7.1.40"/>
    </reaction>
</comment>
<dbReference type="PRINTS" id="PR01050">
    <property type="entry name" value="PYRUVTKNASE"/>
</dbReference>
<gene>
    <name evidence="14" type="ORF">OZSIB_2961</name>
</gene>
<dbReference type="GO" id="GO:0030955">
    <property type="term" value="F:potassium ion binding"/>
    <property type="evidence" value="ECO:0007669"/>
    <property type="project" value="InterPro"/>
</dbReference>
<keyword evidence="8" id="KW-0067">ATP-binding</keyword>
<feature type="domain" description="Pyruvate kinase barrel" evidence="13">
    <location>
        <begin position="1"/>
        <end position="300"/>
    </location>
</feature>
<dbReference type="EC" id="2.7.1.40" evidence="3 12"/>
<evidence type="ECO:0000256" key="1">
    <source>
        <dbReference type="ARBA" id="ARBA00004997"/>
    </source>
</evidence>
<dbReference type="InterPro" id="IPR015806">
    <property type="entry name" value="Pyrv_Knase_insert_dom_sf"/>
</dbReference>
<dbReference type="GO" id="GO:0004743">
    <property type="term" value="F:pyruvate kinase activity"/>
    <property type="evidence" value="ECO:0007669"/>
    <property type="project" value="UniProtKB-EC"/>
</dbReference>
<dbReference type="Pfam" id="PF00224">
    <property type="entry name" value="PK"/>
    <property type="match status" value="1"/>
</dbReference>
<dbReference type="InterPro" id="IPR015813">
    <property type="entry name" value="Pyrv/PenolPyrv_kinase-like_dom"/>
</dbReference>
<dbReference type="Gene3D" id="2.40.33.10">
    <property type="entry name" value="PK beta-barrel domain-like"/>
    <property type="match status" value="1"/>
</dbReference>
<organism evidence="14 15">
    <name type="scientific">Candidatus Ozemobacter sibiricus</name>
    <dbReference type="NCBI Taxonomy" id="2268124"/>
    <lineage>
        <taxon>Bacteria</taxon>
        <taxon>Candidatus Ozemobacteria</taxon>
        <taxon>Candidatus Ozemobacterales</taxon>
        <taxon>Candidatus Ozemobacteraceae</taxon>
        <taxon>Candidatus Ozemobacter</taxon>
    </lineage>
</organism>
<name>A0A367ZR93_9BACT</name>
<evidence type="ECO:0000256" key="5">
    <source>
        <dbReference type="ARBA" id="ARBA00022723"/>
    </source>
</evidence>
<dbReference type="UniPathway" id="UPA00109">
    <property type="reaction ID" value="UER00188"/>
</dbReference>
<protein>
    <recommendedName>
        <fullName evidence="3 12">Pyruvate kinase</fullName>
        <ecNumber evidence="3 12">2.7.1.40</ecNumber>
    </recommendedName>
</protein>
<comment type="pathway">
    <text evidence="1 12">Carbohydrate degradation; glycolysis; pyruvate from D-glyceraldehyde 3-phosphate: step 5/5.</text>
</comment>
<accession>A0A367ZR93</accession>
<evidence type="ECO:0000259" key="13">
    <source>
        <dbReference type="Pfam" id="PF00224"/>
    </source>
</evidence>
<reference evidence="14 15" key="1">
    <citation type="submission" date="2018-05" db="EMBL/GenBank/DDBJ databases">
        <title>A metagenomic window into the 2 km-deep terrestrial subsurface aquifer revealed taxonomically and functionally diverse microbial community comprising novel uncultured bacterial lineages.</title>
        <authorList>
            <person name="Kadnikov V.V."/>
            <person name="Mardanov A.V."/>
            <person name="Beletsky A.V."/>
            <person name="Banks D."/>
            <person name="Pimenov N.V."/>
            <person name="Frank Y.A."/>
            <person name="Karnachuk O.V."/>
            <person name="Ravin N.V."/>
        </authorList>
    </citation>
    <scope>NUCLEOTIDE SEQUENCE [LARGE SCALE GENOMIC DNA]</scope>
    <source>
        <strain evidence="14">BY5</strain>
    </source>
</reference>
<dbReference type="Proteomes" id="UP000252355">
    <property type="component" value="Unassembled WGS sequence"/>
</dbReference>
<proteinExistence type="inferred from homology"/>
<evidence type="ECO:0000256" key="9">
    <source>
        <dbReference type="ARBA" id="ARBA00022842"/>
    </source>
</evidence>
<dbReference type="Gene3D" id="3.20.20.60">
    <property type="entry name" value="Phosphoenolpyruvate-binding domains"/>
    <property type="match status" value="1"/>
</dbReference>
<dbReference type="GO" id="GO:0005524">
    <property type="term" value="F:ATP binding"/>
    <property type="evidence" value="ECO:0007669"/>
    <property type="project" value="UniProtKB-KW"/>
</dbReference>
<evidence type="ECO:0000256" key="3">
    <source>
        <dbReference type="ARBA" id="ARBA00012142"/>
    </source>
</evidence>
<keyword evidence="11 14" id="KW-0670">Pyruvate</keyword>
<dbReference type="PANTHER" id="PTHR11817">
    <property type="entry name" value="PYRUVATE KINASE"/>
    <property type="match status" value="1"/>
</dbReference>
<dbReference type="SUPFAM" id="SSF50800">
    <property type="entry name" value="PK beta-barrel domain-like"/>
    <property type="match status" value="1"/>
</dbReference>
<keyword evidence="10 12" id="KW-0324">Glycolysis</keyword>
<evidence type="ECO:0000256" key="8">
    <source>
        <dbReference type="ARBA" id="ARBA00022840"/>
    </source>
</evidence>
<dbReference type="InterPro" id="IPR015793">
    <property type="entry name" value="Pyrv_Knase_brl"/>
</dbReference>
<evidence type="ECO:0000256" key="6">
    <source>
        <dbReference type="ARBA" id="ARBA00022741"/>
    </source>
</evidence>
<keyword evidence="5" id="KW-0479">Metal-binding</keyword>
<evidence type="ECO:0000256" key="4">
    <source>
        <dbReference type="ARBA" id="ARBA00022679"/>
    </source>
</evidence>
<evidence type="ECO:0000256" key="10">
    <source>
        <dbReference type="ARBA" id="ARBA00023152"/>
    </source>
</evidence>
<evidence type="ECO:0000313" key="14">
    <source>
        <dbReference type="EMBL" id="RCK80648.1"/>
    </source>
</evidence>
<dbReference type="GO" id="GO:0000287">
    <property type="term" value="F:magnesium ion binding"/>
    <property type="evidence" value="ECO:0007669"/>
    <property type="project" value="InterPro"/>
</dbReference>
<dbReference type="InterPro" id="IPR040442">
    <property type="entry name" value="Pyrv_kinase-like_dom_sf"/>
</dbReference>
<keyword evidence="6" id="KW-0547">Nucleotide-binding</keyword>
<dbReference type="AlphaFoldDB" id="A0A367ZR93"/>
<dbReference type="EMBL" id="QOQW01000005">
    <property type="protein sequence ID" value="RCK80648.1"/>
    <property type="molecule type" value="Genomic_DNA"/>
</dbReference>
<dbReference type="SUPFAM" id="SSF51621">
    <property type="entry name" value="Phosphoenolpyruvate/pyruvate domain"/>
    <property type="match status" value="1"/>
</dbReference>